<feature type="compositionally biased region" description="Polar residues" evidence="2">
    <location>
        <begin position="70"/>
        <end position="84"/>
    </location>
</feature>
<feature type="compositionally biased region" description="Polar residues" evidence="2">
    <location>
        <begin position="1184"/>
        <end position="1198"/>
    </location>
</feature>
<keyword evidence="5" id="KW-1185">Reference proteome</keyword>
<keyword evidence="1" id="KW-0694">RNA-binding</keyword>
<feature type="region of interest" description="Disordered" evidence="2">
    <location>
        <begin position="1458"/>
        <end position="1480"/>
    </location>
</feature>
<dbReference type="PANTHER" id="PTHR23079">
    <property type="entry name" value="RNA-DEPENDENT RNA POLYMERASE"/>
    <property type="match status" value="1"/>
</dbReference>
<dbReference type="GO" id="GO:0031380">
    <property type="term" value="C:nuclear RNA-directed RNA polymerase complex"/>
    <property type="evidence" value="ECO:0007669"/>
    <property type="project" value="TreeGrafter"/>
</dbReference>
<dbReference type="InterPro" id="IPR007855">
    <property type="entry name" value="RDRP"/>
</dbReference>
<evidence type="ECO:0000313" key="4">
    <source>
        <dbReference type="EMBL" id="KAG0656839.1"/>
    </source>
</evidence>
<dbReference type="Proteomes" id="UP000777482">
    <property type="component" value="Unassembled WGS sequence"/>
</dbReference>
<evidence type="ECO:0000313" key="5">
    <source>
        <dbReference type="Proteomes" id="UP000777482"/>
    </source>
</evidence>
<feature type="domain" description="RDRP core" evidence="3">
    <location>
        <begin position="510"/>
        <end position="1037"/>
    </location>
</feature>
<dbReference type="PANTHER" id="PTHR23079:SF14">
    <property type="entry name" value="RNA-DEPENDENT RNA POLYMERASE"/>
    <property type="match status" value="1"/>
</dbReference>
<dbReference type="OrthoDB" id="10055769at2759"/>
<reference evidence="4 5" key="1">
    <citation type="submission" date="2020-11" db="EMBL/GenBank/DDBJ databases">
        <title>Kefir isolates.</title>
        <authorList>
            <person name="Marcisauskas S."/>
            <person name="Kim Y."/>
            <person name="Blasche S."/>
        </authorList>
    </citation>
    <scope>NUCLEOTIDE SEQUENCE [LARGE SCALE GENOMIC DNA]</scope>
    <source>
        <strain evidence="4 5">KR</strain>
    </source>
</reference>
<dbReference type="GO" id="GO:0003723">
    <property type="term" value="F:RNA binding"/>
    <property type="evidence" value="ECO:0007669"/>
    <property type="project" value="UniProtKB-KW"/>
</dbReference>
<gene>
    <name evidence="4" type="ORF">C6P46_006944</name>
</gene>
<comment type="similarity">
    <text evidence="1">Belongs to the RdRP family.</text>
</comment>
<organism evidence="4 5">
    <name type="scientific">Rhodotorula mucilaginosa</name>
    <name type="common">Yeast</name>
    <name type="synonym">Rhodotorula rubra</name>
    <dbReference type="NCBI Taxonomy" id="5537"/>
    <lineage>
        <taxon>Eukaryota</taxon>
        <taxon>Fungi</taxon>
        <taxon>Dikarya</taxon>
        <taxon>Basidiomycota</taxon>
        <taxon>Pucciniomycotina</taxon>
        <taxon>Microbotryomycetes</taxon>
        <taxon>Sporidiobolales</taxon>
        <taxon>Sporidiobolaceae</taxon>
        <taxon>Rhodotorula</taxon>
    </lineage>
</organism>
<comment type="caution">
    <text evidence="4">The sequence shown here is derived from an EMBL/GenBank/DDBJ whole genome shotgun (WGS) entry which is preliminary data.</text>
</comment>
<evidence type="ECO:0000256" key="2">
    <source>
        <dbReference type="SAM" id="MobiDB-lite"/>
    </source>
</evidence>
<comment type="catalytic activity">
    <reaction evidence="1">
        <text>RNA(n) + a ribonucleoside 5'-triphosphate = RNA(n+1) + diphosphate</text>
        <dbReference type="Rhea" id="RHEA:21248"/>
        <dbReference type="Rhea" id="RHEA-COMP:14527"/>
        <dbReference type="Rhea" id="RHEA-COMP:17342"/>
        <dbReference type="ChEBI" id="CHEBI:33019"/>
        <dbReference type="ChEBI" id="CHEBI:61557"/>
        <dbReference type="ChEBI" id="CHEBI:140395"/>
        <dbReference type="EC" id="2.7.7.48"/>
    </reaction>
</comment>
<feature type="compositionally biased region" description="Basic and acidic residues" evidence="2">
    <location>
        <begin position="54"/>
        <end position="63"/>
    </location>
</feature>
<dbReference type="EC" id="2.7.7.48" evidence="1"/>
<keyword evidence="1" id="KW-0696">RNA-directed RNA polymerase</keyword>
<sequence>MPALTFMLDRLPRRAGPGPEAGLPLMNAPQTPSRPRHVQLDPATLRPSKPASARKGDPAKGRNDAVATPLPTNLPATKGNTGPFTSDIPPSRPARTNSFPAKNGAGQGWKVENDHNVIVEASHHLRKMQAHCSWLHLFEHARWLHAGLSAIKDGVEFAHLERMHDYLISLGDVAVRRPDQSLWTEIPYCESRAELDAAFKLGTIHFGGRLSVGEKDSKNKLFFKLVPPCAGMGSALYRRFGSDRFFRINLDDDVVRQAGRPLDASNPTQDAIREQVESFFRHPLFLFGRRYRPFCWKDGAAVFWAEEGPGLETISLVDFAQRYLDVELNGGMTVAKYAARFELGLTTTVRSALLASRAAAQVLIKRPTQTPTVTFPRNKVLRTPDLNSDTLKMSIPAMRIICGRFVEKYSNSAELDIAELLPDNYLPSCIRGTVQLYAASPPVNMVWQLDYNSDETLAEPEIQLRPCGPTRTTVARPILKFQLTRKDGATLEVRVPDKLKAVWIDGAPVREEEVVMTDGCSLMSPAAMSILAEKLAASRRSSDLKPAIPAVAQGRIGSGKVGAAFAGVWTIAPRTSWAGPKDVWIEVRDSQFKFNDAQTSEFVFELHSVPSGGRTSAKLGKQMFEVLVYCGVPASALRAMFKQQIADGAFQLRYGLCKDANLPVRAGQEAFRNFSSPAALLYHVEKSCGILEDRTMKARLSNDASALKLLTNGYSTAQDWGDDDAPVTDEQESVGFVHDRRIDPSSGAPNVVAEVVVEILQAGFDPRESPHLADKVHKLAERALDRISFKIEDEYSRTAFVIADHLGLLEEGEFFFQTREPLPDPSGFGEVAVITQPALLSRSPAIQPCDVQRARGVWKSEYASCFDVIVVSAKGERSLCSILSENAGGDYDGDKLVVTVNPQLVSAFVEERADPTFADPPFADSDWFEVDKRRLKDKVKPIIDSRDSDALAAVFMEGLHAGTQYGVLSMYHTTLAYVLGLAHPLTSEVGHLFCRALDGRKQGLSFSPDRWLAVKEKFFKPYKVKPKWTWAEEGKRPPPNCTHAKRPRALGSHPMDALVAECEAAKEAARAAWKQWKSDFTFRYDEALLDVWRSAWPEGIAERDAMYPQTHAYFEDLLRIRNHVWVSSVSHARSVAFDSLLTQKSNRRQRMFAEYRTLLSRWQQERQAKDNFARVCDAPGSPVKSPTKSGNPFRASSPSHKEDLLRLTCEFWSINEPGKRNFASERLQGCEGERAVREPLRSTHDTSNNLLNRLTAALPTTSSLTAIASTLASIPSPAVAKGPQTITPPSDNDNDENPMEMVVEESYTQGEVAWSQVPDELWHHATTTPVSSTTSSQTVGATVIVSSNPVGPATAAPPPRPDPVLLASICPRGVPSGQSLGNVAGHAAIRFCFDMAHRDVNALKADSFVRRMHDGNPTAAGIQAPKLAPHMLDVLQVSKRCAGLTQVRARVRPRTLLTPSSSSEAAESLVSPAAKRARLL</sequence>
<name>A0A9P6VXT6_RHOMI</name>
<accession>A0A9P6VXT6</accession>
<evidence type="ECO:0000259" key="3">
    <source>
        <dbReference type="Pfam" id="PF05183"/>
    </source>
</evidence>
<dbReference type="EMBL" id="PUHQ01000091">
    <property type="protein sequence ID" value="KAG0656839.1"/>
    <property type="molecule type" value="Genomic_DNA"/>
</dbReference>
<feature type="domain" description="RDRP core" evidence="3">
    <location>
        <begin position="225"/>
        <end position="356"/>
    </location>
</feature>
<feature type="region of interest" description="Disordered" evidence="2">
    <location>
        <begin position="1"/>
        <end position="108"/>
    </location>
</feature>
<dbReference type="GO" id="GO:0003968">
    <property type="term" value="F:RNA-directed RNA polymerase activity"/>
    <property type="evidence" value="ECO:0007669"/>
    <property type="project" value="UniProtKB-KW"/>
</dbReference>
<proteinExistence type="inferred from homology"/>
<protein>
    <recommendedName>
        <fullName evidence="1">RNA-dependent RNA polymerase</fullName>
        <ecNumber evidence="1">2.7.7.48</ecNumber>
    </recommendedName>
</protein>
<dbReference type="Pfam" id="PF05183">
    <property type="entry name" value="RdRP"/>
    <property type="match status" value="2"/>
</dbReference>
<dbReference type="InterPro" id="IPR057596">
    <property type="entry name" value="RDRP_core"/>
</dbReference>
<feature type="region of interest" description="Disordered" evidence="2">
    <location>
        <begin position="1277"/>
        <end position="1297"/>
    </location>
</feature>
<feature type="region of interest" description="Disordered" evidence="2">
    <location>
        <begin position="1177"/>
        <end position="1199"/>
    </location>
</feature>
<feature type="compositionally biased region" description="Low complexity" evidence="2">
    <location>
        <begin position="1458"/>
        <end position="1474"/>
    </location>
</feature>
<evidence type="ECO:0000256" key="1">
    <source>
        <dbReference type="RuleBase" id="RU363098"/>
    </source>
</evidence>
<keyword evidence="1" id="KW-0548">Nucleotidyltransferase</keyword>
<keyword evidence="1" id="KW-0808">Transferase</keyword>
<dbReference type="GO" id="GO:0030422">
    <property type="term" value="P:siRNA processing"/>
    <property type="evidence" value="ECO:0007669"/>
    <property type="project" value="TreeGrafter"/>
</dbReference>